<keyword evidence="4" id="KW-0378">Hydrolase</keyword>
<evidence type="ECO:0000256" key="1">
    <source>
        <dbReference type="ARBA" id="ARBA00009431"/>
    </source>
</evidence>
<evidence type="ECO:0000313" key="7">
    <source>
        <dbReference type="Proteomes" id="UP000623687"/>
    </source>
</evidence>
<evidence type="ECO:0000256" key="5">
    <source>
        <dbReference type="ARBA" id="ARBA00023180"/>
    </source>
</evidence>
<dbReference type="InterPro" id="IPR033124">
    <property type="entry name" value="Ser_caboxypep_his_AS"/>
</dbReference>
<protein>
    <submittedName>
        <fullName evidence="6">Uncharacterized protein</fullName>
    </submittedName>
</protein>
<dbReference type="Gene3D" id="3.40.50.1820">
    <property type="entry name" value="alpha/beta hydrolase"/>
    <property type="match status" value="1"/>
</dbReference>
<dbReference type="InterPro" id="IPR001563">
    <property type="entry name" value="Peptidase_S10"/>
</dbReference>
<dbReference type="EMBL" id="JACETU010000003">
    <property type="protein sequence ID" value="KAF7433657.1"/>
    <property type="molecule type" value="Genomic_DNA"/>
</dbReference>
<dbReference type="InterPro" id="IPR029058">
    <property type="entry name" value="AB_hydrolase_fold"/>
</dbReference>
<keyword evidence="7" id="KW-1185">Reference proteome</keyword>
<dbReference type="RefSeq" id="XP_036633684.1">
    <property type="nucleotide sequence ID" value="XM_036775182.1"/>
</dbReference>
<keyword evidence="2" id="KW-0121">Carboxypeptidase</keyword>
<evidence type="ECO:0000256" key="3">
    <source>
        <dbReference type="ARBA" id="ARBA00022670"/>
    </source>
</evidence>
<reference evidence="6" key="1">
    <citation type="submission" date="2019-07" db="EMBL/GenBank/DDBJ databases">
        <authorList>
            <person name="Palmer J.M."/>
        </authorList>
    </citation>
    <scope>NUCLEOTIDE SEQUENCE</scope>
    <source>
        <strain evidence="6">PC9</strain>
    </source>
</reference>
<accession>A0A8H7DUJ4</accession>
<keyword evidence="5" id="KW-0325">Glycoprotein</keyword>
<sequence>MTWNGLQGFQTPIQNDSFLIDGMGALGTAHTERGLTFLEVELSGHMIPQFSPKAAFQSMQYLLGFRDTP</sequence>
<keyword evidence="3" id="KW-0645">Protease</keyword>
<dbReference type="AlphaFoldDB" id="A0A8H7DUJ4"/>
<dbReference type="OrthoDB" id="443318at2759"/>
<dbReference type="GO" id="GO:0006508">
    <property type="term" value="P:proteolysis"/>
    <property type="evidence" value="ECO:0007669"/>
    <property type="project" value="UniProtKB-KW"/>
</dbReference>
<organism evidence="6 7">
    <name type="scientific">Pleurotus ostreatus</name>
    <name type="common">Oyster mushroom</name>
    <name type="synonym">White-rot fungus</name>
    <dbReference type="NCBI Taxonomy" id="5322"/>
    <lineage>
        <taxon>Eukaryota</taxon>
        <taxon>Fungi</taxon>
        <taxon>Dikarya</taxon>
        <taxon>Basidiomycota</taxon>
        <taxon>Agaricomycotina</taxon>
        <taxon>Agaricomycetes</taxon>
        <taxon>Agaricomycetidae</taxon>
        <taxon>Agaricales</taxon>
        <taxon>Pleurotineae</taxon>
        <taxon>Pleurotaceae</taxon>
        <taxon>Pleurotus</taxon>
    </lineage>
</organism>
<dbReference type="Pfam" id="PF00450">
    <property type="entry name" value="Peptidase_S10"/>
    <property type="match status" value="1"/>
</dbReference>
<comment type="similarity">
    <text evidence="1">Belongs to the peptidase S10 family.</text>
</comment>
<dbReference type="PROSITE" id="PS00560">
    <property type="entry name" value="CARBOXYPEPT_SER_HIS"/>
    <property type="match status" value="1"/>
</dbReference>
<evidence type="ECO:0000256" key="2">
    <source>
        <dbReference type="ARBA" id="ARBA00022645"/>
    </source>
</evidence>
<evidence type="ECO:0000256" key="4">
    <source>
        <dbReference type="ARBA" id="ARBA00022801"/>
    </source>
</evidence>
<proteinExistence type="inferred from homology"/>
<name>A0A8H7DUJ4_PLEOS</name>
<dbReference type="GO" id="GO:0004185">
    <property type="term" value="F:serine-type carboxypeptidase activity"/>
    <property type="evidence" value="ECO:0007669"/>
    <property type="project" value="InterPro"/>
</dbReference>
<evidence type="ECO:0000313" key="6">
    <source>
        <dbReference type="EMBL" id="KAF7433657.1"/>
    </source>
</evidence>
<dbReference type="VEuPathDB" id="FungiDB:PC9H_005619"/>
<dbReference type="GeneID" id="59375437"/>
<dbReference type="Proteomes" id="UP000623687">
    <property type="component" value="Unassembled WGS sequence"/>
</dbReference>
<comment type="caution">
    <text evidence="6">The sequence shown here is derived from an EMBL/GenBank/DDBJ whole genome shotgun (WGS) entry which is preliminary data.</text>
</comment>
<dbReference type="SUPFAM" id="SSF53474">
    <property type="entry name" value="alpha/beta-Hydrolases"/>
    <property type="match status" value="1"/>
</dbReference>
<gene>
    <name evidence="6" type="ORF">PC9H_005619</name>
</gene>